<organism evidence="1 2">
    <name type="scientific">Vibrio parahaemolyticus</name>
    <dbReference type="NCBI Taxonomy" id="670"/>
    <lineage>
        <taxon>Bacteria</taxon>
        <taxon>Pseudomonadati</taxon>
        <taxon>Pseudomonadota</taxon>
        <taxon>Gammaproteobacteria</taxon>
        <taxon>Vibrionales</taxon>
        <taxon>Vibrionaceae</taxon>
        <taxon>Vibrio</taxon>
    </lineage>
</organism>
<accession>A0A227J3V2</accession>
<evidence type="ECO:0000313" key="2">
    <source>
        <dbReference type="Proteomes" id="UP000214596"/>
    </source>
</evidence>
<reference evidence="1 2" key="1">
    <citation type="journal article" date="2017" name="Appl. Environ. Microbiol.">
        <title>Parallel evolution of two clades of a major Atlantic endemic Vibrio parahaemolyticus pathogen lineage by independent acquisition of related pathogenicity islands.</title>
        <authorList>
            <person name="Xu F."/>
            <person name="Gonzalez-Escalona N."/>
            <person name="Drees K.P."/>
            <person name="Sebra R.P."/>
            <person name="Cooper V.S."/>
            <person name="Jones S.H."/>
            <person name="Whistler C.A."/>
        </authorList>
    </citation>
    <scope>NUCLEOTIDE SEQUENCE [LARGE SCALE GENOMIC DNA]</scope>
    <source>
        <strain evidence="1 2">MAVP-3</strain>
    </source>
</reference>
<protein>
    <submittedName>
        <fullName evidence="1">TraB/GumN family protein</fullName>
    </submittedName>
</protein>
<name>A0A227J3V2_VIBPH</name>
<proteinExistence type="predicted"/>
<sequence length="50" mass="5394">GSVLPKKSGRYTVVVGSLHLVGKDNLIDLLAQRGFEITSLGKIRKAKCNI</sequence>
<dbReference type="EMBL" id="NIXT01002903">
    <property type="protein sequence ID" value="OXE29776.1"/>
    <property type="molecule type" value="Genomic_DNA"/>
</dbReference>
<comment type="caution">
    <text evidence="1">The sequence shown here is derived from an EMBL/GenBank/DDBJ whole genome shotgun (WGS) entry which is preliminary data.</text>
</comment>
<dbReference type="AlphaFoldDB" id="A0A227J3V2"/>
<dbReference type="Pfam" id="PF01963">
    <property type="entry name" value="TraB_PrgY_gumN"/>
    <property type="match status" value="1"/>
</dbReference>
<dbReference type="InterPro" id="IPR002816">
    <property type="entry name" value="TraB/PrgY/GumN_fam"/>
</dbReference>
<gene>
    <name evidence="1" type="ORF">CA163_26865</name>
</gene>
<dbReference type="Proteomes" id="UP000214596">
    <property type="component" value="Unassembled WGS sequence"/>
</dbReference>
<feature type="non-terminal residue" evidence="1">
    <location>
        <position position="1"/>
    </location>
</feature>
<evidence type="ECO:0000313" key="1">
    <source>
        <dbReference type="EMBL" id="OXE29776.1"/>
    </source>
</evidence>